<sequence length="86" mass="10110">MTVQLAAPATDRFYMLATQNERETHTIAIRTILIAWQVNHMAIVGHRPSTFIYDSEDWRYECRNLQIRVTIISITWIGEEEEEGEE</sequence>
<dbReference type="AlphaFoldDB" id="A0A433CZ88"/>
<name>A0A433CZ88_9FUNG</name>
<proteinExistence type="predicted"/>
<evidence type="ECO:0000313" key="2">
    <source>
        <dbReference type="Proteomes" id="UP000268093"/>
    </source>
</evidence>
<dbReference type="Proteomes" id="UP000268093">
    <property type="component" value="Unassembled WGS sequence"/>
</dbReference>
<keyword evidence="2" id="KW-1185">Reference proteome</keyword>
<reference evidence="1 2" key="1">
    <citation type="journal article" date="2018" name="New Phytol.">
        <title>Phylogenomics of Endogonaceae and evolution of mycorrhizas within Mucoromycota.</title>
        <authorList>
            <person name="Chang Y."/>
            <person name="Desiro A."/>
            <person name="Na H."/>
            <person name="Sandor L."/>
            <person name="Lipzen A."/>
            <person name="Clum A."/>
            <person name="Barry K."/>
            <person name="Grigoriev I.V."/>
            <person name="Martin F.M."/>
            <person name="Stajich J.E."/>
            <person name="Smith M.E."/>
            <person name="Bonito G."/>
            <person name="Spatafora J.W."/>
        </authorList>
    </citation>
    <scope>NUCLEOTIDE SEQUENCE [LARGE SCALE GENOMIC DNA]</scope>
    <source>
        <strain evidence="1 2">GMNB39</strain>
    </source>
</reference>
<organism evidence="1 2">
    <name type="scientific">Jimgerdemannia flammicorona</name>
    <dbReference type="NCBI Taxonomy" id="994334"/>
    <lineage>
        <taxon>Eukaryota</taxon>
        <taxon>Fungi</taxon>
        <taxon>Fungi incertae sedis</taxon>
        <taxon>Mucoromycota</taxon>
        <taxon>Mucoromycotina</taxon>
        <taxon>Endogonomycetes</taxon>
        <taxon>Endogonales</taxon>
        <taxon>Endogonaceae</taxon>
        <taxon>Jimgerdemannia</taxon>
    </lineage>
</organism>
<comment type="caution">
    <text evidence="1">The sequence shown here is derived from an EMBL/GenBank/DDBJ whole genome shotgun (WGS) entry which is preliminary data.</text>
</comment>
<gene>
    <name evidence="1" type="ORF">BC936DRAFT_136572</name>
</gene>
<accession>A0A433CZ88</accession>
<protein>
    <submittedName>
        <fullName evidence="1">Uncharacterized protein</fullName>
    </submittedName>
</protein>
<evidence type="ECO:0000313" key="1">
    <source>
        <dbReference type="EMBL" id="RUP43895.1"/>
    </source>
</evidence>
<dbReference type="EMBL" id="RBNI01010070">
    <property type="protein sequence ID" value="RUP43895.1"/>
    <property type="molecule type" value="Genomic_DNA"/>
</dbReference>